<dbReference type="RefSeq" id="XP_009851985.1">
    <property type="nucleotide sequence ID" value="XM_009853683.1"/>
</dbReference>
<dbReference type="HOGENOM" id="CLU_552192_0_0_1"/>
<feature type="compositionally biased region" description="Pro residues" evidence="1">
    <location>
        <begin position="139"/>
        <end position="159"/>
    </location>
</feature>
<dbReference type="Proteomes" id="UP000008065">
    <property type="component" value="Unassembled WGS sequence"/>
</dbReference>
<keyword evidence="3" id="KW-1185">Reference proteome</keyword>
<name>F8MPV1_NEUT8</name>
<evidence type="ECO:0000256" key="1">
    <source>
        <dbReference type="SAM" id="MobiDB-lite"/>
    </source>
</evidence>
<dbReference type="GeneID" id="20822546"/>
<evidence type="ECO:0000313" key="3">
    <source>
        <dbReference type="Proteomes" id="UP000008065"/>
    </source>
</evidence>
<proteinExistence type="predicted"/>
<feature type="region of interest" description="Disordered" evidence="1">
    <location>
        <begin position="80"/>
        <end position="120"/>
    </location>
</feature>
<reference evidence="3" key="1">
    <citation type="journal article" date="2011" name="Genetics">
        <title>Massive changes in genome architecture accompany the transition to self-fertility in the filamentous fungus Neurospora tetrasperma.</title>
        <authorList>
            <person name="Ellison C.E."/>
            <person name="Stajich J.E."/>
            <person name="Jacobson D.J."/>
            <person name="Natvig D.O."/>
            <person name="Lapidus A."/>
            <person name="Foster B."/>
            <person name="Aerts A."/>
            <person name="Riley R."/>
            <person name="Lindquist E.A."/>
            <person name="Grigoriev I.V."/>
            <person name="Taylor J.W."/>
        </authorList>
    </citation>
    <scope>NUCLEOTIDE SEQUENCE [LARGE SCALE GENOMIC DNA]</scope>
    <source>
        <strain evidence="3">FGSC 2508 / P0657</strain>
    </source>
</reference>
<dbReference type="EMBL" id="GL891305">
    <property type="protein sequence ID" value="EGO56381.1"/>
    <property type="molecule type" value="Genomic_DNA"/>
</dbReference>
<feature type="compositionally biased region" description="Basic residues" evidence="1">
    <location>
        <begin position="91"/>
        <end position="101"/>
    </location>
</feature>
<dbReference type="OrthoDB" id="10480294at2759"/>
<dbReference type="AlphaFoldDB" id="F8MPV1"/>
<feature type="region of interest" description="Disordered" evidence="1">
    <location>
        <begin position="132"/>
        <end position="178"/>
    </location>
</feature>
<accession>F8MPV1</accession>
<organism evidence="2 3">
    <name type="scientific">Neurospora tetrasperma (strain FGSC 2508 / ATCC MYA-4615 / P0657)</name>
    <dbReference type="NCBI Taxonomy" id="510951"/>
    <lineage>
        <taxon>Eukaryota</taxon>
        <taxon>Fungi</taxon>
        <taxon>Dikarya</taxon>
        <taxon>Ascomycota</taxon>
        <taxon>Pezizomycotina</taxon>
        <taxon>Sordariomycetes</taxon>
        <taxon>Sordariomycetidae</taxon>
        <taxon>Sordariales</taxon>
        <taxon>Sordariaceae</taxon>
        <taxon>Neurospora</taxon>
    </lineage>
</organism>
<feature type="compositionally biased region" description="Pro residues" evidence="1">
    <location>
        <begin position="10"/>
        <end position="24"/>
    </location>
</feature>
<feature type="region of interest" description="Disordered" evidence="1">
    <location>
        <begin position="1"/>
        <end position="61"/>
    </location>
</feature>
<gene>
    <name evidence="2" type="ORF">NEUTE1DRAFT_110901</name>
</gene>
<evidence type="ECO:0000313" key="2">
    <source>
        <dbReference type="EMBL" id="EGO56381.1"/>
    </source>
</evidence>
<dbReference type="KEGG" id="nte:NEUTE1DRAFT110901"/>
<sequence>MPPVDSQIFPNPPTDDPSYQPPSPIQAQVRHRASVLGIMPSSASNPAGHQHPQPSGLLDGREMGIFDDAEMQHGMVRNHVGRRRSEPGPGRHPHARSRFRPRSAPITIREHGFPSGERMSYFSRRNRSLWTGLSSRSPSPSPSPSPPPLPPRTSTPPGAPTRRPTLTQTQMPGQSQRRIEGLSENIQLLENITPQERWLETTWKKHKKTRNCSKADYDFLMEQIEPLTQLGEEQEKLESAMQNMSTSVKTQGLRIWFRMWVAWVPRTTATSNDEGSEDKLDEISREVVEWDKACLRWERQEFLKWKKQTCGVEDVGAIVDRNLEEEEIRCLLEKQVQWAYELDNLDISSQVAWEMQLSHGIRSAFLRRNDDGRHGQDLIRKPGNFVVPAFNARDLLELPELWVQLAPGEAGPRNGDTPMGKGGIFVTNHPPFLPTCIVFDGLRLYRTGKLYAGYIEYRTRDLENESASRVRLILCVHRHPHKLGPGNGNKNGER</sequence>
<dbReference type="VEuPathDB" id="FungiDB:NEUTE1DRAFT_110901"/>
<protein>
    <submittedName>
        <fullName evidence="2">Uncharacterized protein</fullName>
    </submittedName>
</protein>